<protein>
    <recommendedName>
        <fullName evidence="7">C1q domain-containing protein</fullName>
    </recommendedName>
</protein>
<keyword evidence="2" id="KW-0964">Secreted</keyword>
<feature type="coiled-coil region" evidence="4">
    <location>
        <begin position="95"/>
        <end position="122"/>
    </location>
</feature>
<feature type="domain" description="C1q" evidence="7">
    <location>
        <begin position="116"/>
        <end position="246"/>
    </location>
</feature>
<evidence type="ECO:0000259" key="7">
    <source>
        <dbReference type="PROSITE" id="PS50871"/>
    </source>
</evidence>
<evidence type="ECO:0000256" key="6">
    <source>
        <dbReference type="SAM" id="SignalP"/>
    </source>
</evidence>
<dbReference type="Pfam" id="PF00386">
    <property type="entry name" value="C1q"/>
    <property type="match status" value="1"/>
</dbReference>
<sequence length="246" mass="27047">MKTYVAVLTFSLLYLSLAEDHPSPIASDSSNHLPPDSSNHLPPDSSYHLPPDSSNHLPPDSSNHLPPDSSNHLPPDSSSHLPPAKEENCQCFAILRKLKSKLRNTEKQLENLKVEVQGNRVAFGASMGNSGPSNVDMTLTYNNVFLNTGAFNPATGIFTAPVKGVYYFSFTGHNKSSKNMQLMKNGERVVFVSNYAAGGRHKRSTNAMTLQLEVGDQVYIQLRPNTRFYDSKSNLGMFNGHLESPV</sequence>
<dbReference type="RefSeq" id="XP_040027514.1">
    <property type="nucleotide sequence ID" value="XM_040171580.1"/>
</dbReference>
<dbReference type="InterPro" id="IPR008983">
    <property type="entry name" value="Tumour_necrosis_fac-like_dom"/>
</dbReference>
<organism evidence="8 9">
    <name type="scientific">Gasterosteus aculeatus aculeatus</name>
    <name type="common">three-spined stickleback</name>
    <dbReference type="NCBI Taxonomy" id="481459"/>
    <lineage>
        <taxon>Eukaryota</taxon>
        <taxon>Metazoa</taxon>
        <taxon>Chordata</taxon>
        <taxon>Craniata</taxon>
        <taxon>Vertebrata</taxon>
        <taxon>Euteleostomi</taxon>
        <taxon>Actinopterygii</taxon>
        <taxon>Neopterygii</taxon>
        <taxon>Teleostei</taxon>
        <taxon>Neoteleostei</taxon>
        <taxon>Acanthomorphata</taxon>
        <taxon>Eupercaria</taxon>
        <taxon>Perciformes</taxon>
        <taxon>Cottioidei</taxon>
        <taxon>Gasterosteales</taxon>
        <taxon>Gasterosteidae</taxon>
        <taxon>Gasterosteus</taxon>
    </lineage>
</organism>
<feature type="compositionally biased region" description="Low complexity" evidence="5">
    <location>
        <begin position="64"/>
        <end position="82"/>
    </location>
</feature>
<feature type="region of interest" description="Disordered" evidence="5">
    <location>
        <begin position="23"/>
        <end position="82"/>
    </location>
</feature>
<keyword evidence="4" id="KW-0175">Coiled coil</keyword>
<keyword evidence="3 6" id="KW-0732">Signal</keyword>
<dbReference type="InterPro" id="IPR001073">
    <property type="entry name" value="C1q_dom"/>
</dbReference>
<dbReference type="GeneTree" id="ENSGT00940000163520"/>
<dbReference type="SMART" id="SM00110">
    <property type="entry name" value="C1Q"/>
    <property type="match status" value="1"/>
</dbReference>
<evidence type="ECO:0000313" key="8">
    <source>
        <dbReference type="Ensembl" id="ENSGACP00000039615.1"/>
    </source>
</evidence>
<keyword evidence="9" id="KW-1185">Reference proteome</keyword>
<evidence type="ECO:0000256" key="4">
    <source>
        <dbReference type="SAM" id="Coils"/>
    </source>
</evidence>
<dbReference type="Gene3D" id="2.60.120.40">
    <property type="match status" value="1"/>
</dbReference>
<reference evidence="8" key="2">
    <citation type="submission" date="2025-08" db="UniProtKB">
        <authorList>
            <consortium name="Ensembl"/>
        </authorList>
    </citation>
    <scope>IDENTIFICATION</scope>
</reference>
<dbReference type="GeneID" id="120816165"/>
<name>A0AAQ4PL74_GASAC</name>
<evidence type="ECO:0000256" key="3">
    <source>
        <dbReference type="ARBA" id="ARBA00022729"/>
    </source>
</evidence>
<evidence type="ECO:0000256" key="1">
    <source>
        <dbReference type="ARBA" id="ARBA00004613"/>
    </source>
</evidence>
<dbReference type="Proteomes" id="UP000007635">
    <property type="component" value="Chromosome III"/>
</dbReference>
<evidence type="ECO:0000313" key="9">
    <source>
        <dbReference type="Proteomes" id="UP000007635"/>
    </source>
</evidence>
<dbReference type="PRINTS" id="PR00007">
    <property type="entry name" value="COMPLEMNTC1Q"/>
</dbReference>
<dbReference type="InterPro" id="IPR050822">
    <property type="entry name" value="Cerebellin_Synaptic_Org"/>
</dbReference>
<reference evidence="8 9" key="1">
    <citation type="journal article" date="2021" name="G3 (Bethesda)">
        <title>Improved contiguity of the threespine stickleback genome using long-read sequencing.</title>
        <authorList>
            <person name="Nath S."/>
            <person name="Shaw D.E."/>
            <person name="White M.A."/>
        </authorList>
    </citation>
    <scope>NUCLEOTIDE SEQUENCE [LARGE SCALE GENOMIC DNA]</scope>
    <source>
        <strain evidence="8 9">Lake Benthic</strain>
    </source>
</reference>
<dbReference type="AlphaFoldDB" id="A0AAQ4PL74"/>
<evidence type="ECO:0000256" key="2">
    <source>
        <dbReference type="ARBA" id="ARBA00022525"/>
    </source>
</evidence>
<feature type="compositionally biased region" description="Polar residues" evidence="5">
    <location>
        <begin position="26"/>
        <end position="40"/>
    </location>
</feature>
<dbReference type="KEGG" id="gat:120816165"/>
<comment type="subcellular location">
    <subcellularLocation>
        <location evidence="1">Secreted</location>
    </subcellularLocation>
</comment>
<feature type="signal peptide" evidence="6">
    <location>
        <begin position="1"/>
        <end position="18"/>
    </location>
</feature>
<reference evidence="8" key="3">
    <citation type="submission" date="2025-09" db="UniProtKB">
        <authorList>
            <consortium name="Ensembl"/>
        </authorList>
    </citation>
    <scope>IDENTIFICATION</scope>
</reference>
<feature type="chain" id="PRO_5042959601" description="C1q domain-containing protein" evidence="6">
    <location>
        <begin position="19"/>
        <end position="246"/>
    </location>
</feature>
<dbReference type="PANTHER" id="PTHR22923">
    <property type="entry name" value="CEREBELLIN-RELATED"/>
    <property type="match status" value="1"/>
</dbReference>
<evidence type="ECO:0000256" key="5">
    <source>
        <dbReference type="SAM" id="MobiDB-lite"/>
    </source>
</evidence>
<dbReference type="GO" id="GO:0005576">
    <property type="term" value="C:extracellular region"/>
    <property type="evidence" value="ECO:0007669"/>
    <property type="project" value="UniProtKB-SubCell"/>
</dbReference>
<proteinExistence type="predicted"/>
<dbReference type="PANTHER" id="PTHR22923:SF102">
    <property type="entry name" value="CEREBELLIN 13-RELATED"/>
    <property type="match status" value="1"/>
</dbReference>
<dbReference type="SUPFAM" id="SSF49842">
    <property type="entry name" value="TNF-like"/>
    <property type="match status" value="1"/>
</dbReference>
<accession>A0AAQ4PL74</accession>
<feature type="compositionally biased region" description="Polar residues" evidence="5">
    <location>
        <begin position="52"/>
        <end position="63"/>
    </location>
</feature>
<dbReference type="Ensembl" id="ENSGACT00000069777.1">
    <property type="protein sequence ID" value="ENSGACP00000039615.1"/>
    <property type="gene ID" value="ENSGACG00000033070.1"/>
</dbReference>
<dbReference type="PROSITE" id="PS50871">
    <property type="entry name" value="C1Q"/>
    <property type="match status" value="1"/>
</dbReference>